<evidence type="ECO:0000256" key="1">
    <source>
        <dbReference type="SAM" id="SignalP"/>
    </source>
</evidence>
<evidence type="ECO:0000313" key="3">
    <source>
        <dbReference type="Proteomes" id="UP000282574"/>
    </source>
</evidence>
<reference evidence="2 3" key="1">
    <citation type="journal article" date="2019" name="Genome Biol. Evol.">
        <title>Day and night: Metabolic profiles and evolutionary relationships of six axenic non-marine cyanobacteria.</title>
        <authorList>
            <person name="Will S.E."/>
            <person name="Henke P."/>
            <person name="Boedeker C."/>
            <person name="Huang S."/>
            <person name="Brinkmann H."/>
            <person name="Rohde M."/>
            <person name="Jarek M."/>
            <person name="Friedl T."/>
            <person name="Seufert S."/>
            <person name="Schumacher M."/>
            <person name="Overmann J."/>
            <person name="Neumann-Schaal M."/>
            <person name="Petersen J."/>
        </authorList>
    </citation>
    <scope>NUCLEOTIDE SEQUENCE [LARGE SCALE GENOMIC DNA]</scope>
    <source>
        <strain evidence="2 3">SAG 39.79</strain>
    </source>
</reference>
<dbReference type="RefSeq" id="WP_106171285.1">
    <property type="nucleotide sequence ID" value="NZ_JAVKZF010000002.1"/>
</dbReference>
<dbReference type="InterPro" id="IPR021256">
    <property type="entry name" value="DUF2808"/>
</dbReference>
<evidence type="ECO:0000313" key="2">
    <source>
        <dbReference type="EMBL" id="RUT14217.1"/>
    </source>
</evidence>
<dbReference type="Proteomes" id="UP000282574">
    <property type="component" value="Unassembled WGS sequence"/>
</dbReference>
<accession>A0AB37UST0</accession>
<keyword evidence="3" id="KW-1185">Reference proteome</keyword>
<dbReference type="Pfam" id="PF10989">
    <property type="entry name" value="DUF2808"/>
    <property type="match status" value="1"/>
</dbReference>
<keyword evidence="1" id="KW-0732">Signal</keyword>
<evidence type="ECO:0008006" key="4">
    <source>
        <dbReference type="Google" id="ProtNLM"/>
    </source>
</evidence>
<gene>
    <name evidence="2" type="ORF">DSM107010_07000</name>
</gene>
<dbReference type="EMBL" id="RSCK01000003">
    <property type="protein sequence ID" value="RUT14217.1"/>
    <property type="molecule type" value="Genomic_DNA"/>
</dbReference>
<dbReference type="AlphaFoldDB" id="A0AB37UST0"/>
<organism evidence="2 3">
    <name type="scientific">Chroococcidiopsis cubana SAG 39.79</name>
    <dbReference type="NCBI Taxonomy" id="388085"/>
    <lineage>
        <taxon>Bacteria</taxon>
        <taxon>Bacillati</taxon>
        <taxon>Cyanobacteriota</taxon>
        <taxon>Cyanophyceae</taxon>
        <taxon>Chroococcidiopsidales</taxon>
        <taxon>Chroococcidiopsidaceae</taxon>
        <taxon>Chroococcidiopsis</taxon>
    </lineage>
</organism>
<comment type="caution">
    <text evidence="2">The sequence shown here is derived from an EMBL/GenBank/DDBJ whole genome shotgun (WGS) entry which is preliminary data.</text>
</comment>
<feature type="chain" id="PRO_5044337278" description="DUF2808 domain-containing protein" evidence="1">
    <location>
        <begin position="25"/>
        <end position="160"/>
    </location>
</feature>
<name>A0AB37UST0_9CYAN</name>
<proteinExistence type="predicted"/>
<protein>
    <recommendedName>
        <fullName evidence="4">DUF2808 domain-containing protein</fullName>
    </recommendedName>
</protein>
<feature type="signal peptide" evidence="1">
    <location>
        <begin position="1"/>
        <end position="24"/>
    </location>
</feature>
<sequence>MIKPLIYATALSLTAAVSVPSVYAIPVTDAMKVPHIVSSVQFPQSKASIVRHTFRLQIPQNSKSLSQLTIDVPAGLKVKNKIAVSDKTGRQIDTNTSIDGNKVTLVFPTPVSPGNELKIAMGDVKISGITNAWLYKVYARLDGIDADLPIGFARYRVYVR</sequence>